<protein>
    <submittedName>
        <fullName evidence="10">EamA family transporter RarD</fullName>
    </submittedName>
</protein>
<dbReference type="PANTHER" id="PTHR22911:SF137">
    <property type="entry name" value="SOLUTE CARRIER FAMILY 35 MEMBER G2-RELATED"/>
    <property type="match status" value="1"/>
</dbReference>
<evidence type="ECO:0000256" key="1">
    <source>
        <dbReference type="ARBA" id="ARBA00004651"/>
    </source>
</evidence>
<dbReference type="PANTHER" id="PTHR22911">
    <property type="entry name" value="ACYL-MALONYL CONDENSING ENZYME-RELATED"/>
    <property type="match status" value="1"/>
</dbReference>
<reference evidence="10" key="1">
    <citation type="submission" date="2020-12" db="EMBL/GenBank/DDBJ databases">
        <title>Genome public.</title>
        <authorList>
            <person name="Sun Q."/>
        </authorList>
    </citation>
    <scope>NUCLEOTIDE SEQUENCE</scope>
    <source>
        <strain evidence="10">CCM 8863</strain>
    </source>
</reference>
<dbReference type="Proteomes" id="UP000645966">
    <property type="component" value="Unassembled WGS sequence"/>
</dbReference>
<dbReference type="AlphaFoldDB" id="A0A934M762"/>
<evidence type="ECO:0000256" key="8">
    <source>
        <dbReference type="SAM" id="Phobius"/>
    </source>
</evidence>
<dbReference type="SUPFAM" id="SSF103481">
    <property type="entry name" value="Multidrug resistance efflux transporter EmrE"/>
    <property type="match status" value="2"/>
</dbReference>
<dbReference type="Pfam" id="PF00892">
    <property type="entry name" value="EamA"/>
    <property type="match status" value="2"/>
</dbReference>
<dbReference type="InterPro" id="IPR004626">
    <property type="entry name" value="RarD"/>
</dbReference>
<feature type="transmembrane region" description="Helical" evidence="8">
    <location>
        <begin position="117"/>
        <end position="135"/>
    </location>
</feature>
<evidence type="ECO:0000256" key="3">
    <source>
        <dbReference type="ARBA" id="ARBA00022448"/>
    </source>
</evidence>
<proteinExistence type="inferred from homology"/>
<dbReference type="GO" id="GO:0005886">
    <property type="term" value="C:plasma membrane"/>
    <property type="evidence" value="ECO:0007669"/>
    <property type="project" value="UniProtKB-SubCell"/>
</dbReference>
<keyword evidence="3" id="KW-0813">Transport</keyword>
<dbReference type="InterPro" id="IPR000620">
    <property type="entry name" value="EamA_dom"/>
</dbReference>
<evidence type="ECO:0000313" key="10">
    <source>
        <dbReference type="EMBL" id="MBI8989269.1"/>
    </source>
</evidence>
<feature type="transmembrane region" description="Helical" evidence="8">
    <location>
        <begin position="259"/>
        <end position="278"/>
    </location>
</feature>
<feature type="transmembrane region" description="Helical" evidence="8">
    <location>
        <begin position="93"/>
        <end position="110"/>
    </location>
</feature>
<accession>A0A934M762</accession>
<organism evidence="10 11">
    <name type="scientific">Corynebacterium meridianum</name>
    <dbReference type="NCBI Taxonomy" id="2765363"/>
    <lineage>
        <taxon>Bacteria</taxon>
        <taxon>Bacillati</taxon>
        <taxon>Actinomycetota</taxon>
        <taxon>Actinomycetes</taxon>
        <taxon>Mycobacteriales</taxon>
        <taxon>Corynebacteriaceae</taxon>
        <taxon>Corynebacterium</taxon>
    </lineage>
</organism>
<feature type="transmembrane region" description="Helical" evidence="8">
    <location>
        <begin position="34"/>
        <end position="54"/>
    </location>
</feature>
<name>A0A934M762_9CORY</name>
<keyword evidence="4" id="KW-1003">Cell membrane</keyword>
<dbReference type="EMBL" id="JAEIOS010000011">
    <property type="protein sequence ID" value="MBI8989269.1"/>
    <property type="molecule type" value="Genomic_DNA"/>
</dbReference>
<feature type="domain" description="EamA" evidence="9">
    <location>
        <begin position="2"/>
        <end position="133"/>
    </location>
</feature>
<feature type="transmembrane region" description="Helical" evidence="8">
    <location>
        <begin position="61"/>
        <end position="81"/>
    </location>
</feature>
<comment type="subcellular location">
    <subcellularLocation>
        <location evidence="1">Cell membrane</location>
        <topology evidence="1">Multi-pass membrane protein</topology>
    </subcellularLocation>
</comment>
<evidence type="ECO:0000313" key="11">
    <source>
        <dbReference type="Proteomes" id="UP000645966"/>
    </source>
</evidence>
<gene>
    <name evidence="10" type="primary">rarD</name>
    <name evidence="10" type="ORF">JDV75_05780</name>
</gene>
<comment type="similarity">
    <text evidence="2">Belongs to the EamA transporter family.</text>
</comment>
<feature type="domain" description="EamA" evidence="9">
    <location>
        <begin position="141"/>
        <end position="272"/>
    </location>
</feature>
<comment type="caution">
    <text evidence="10">The sequence shown here is derived from an EMBL/GenBank/DDBJ whole genome shotgun (WGS) entry which is preliminary data.</text>
</comment>
<keyword evidence="11" id="KW-1185">Reference proteome</keyword>
<keyword evidence="5 8" id="KW-0812">Transmembrane</keyword>
<feature type="transmembrane region" description="Helical" evidence="8">
    <location>
        <begin position="168"/>
        <end position="188"/>
    </location>
</feature>
<feature type="transmembrane region" description="Helical" evidence="8">
    <location>
        <begin position="226"/>
        <end position="247"/>
    </location>
</feature>
<evidence type="ECO:0000256" key="5">
    <source>
        <dbReference type="ARBA" id="ARBA00022692"/>
    </source>
</evidence>
<keyword evidence="6 8" id="KW-1133">Transmembrane helix</keyword>
<evidence type="ECO:0000259" key="9">
    <source>
        <dbReference type="Pfam" id="PF00892"/>
    </source>
</evidence>
<dbReference type="RefSeq" id="WP_198738265.1">
    <property type="nucleotide sequence ID" value="NZ_JAEIOS010000011.1"/>
</dbReference>
<evidence type="ECO:0000256" key="4">
    <source>
        <dbReference type="ARBA" id="ARBA00022475"/>
    </source>
</evidence>
<keyword evidence="7 8" id="KW-0472">Membrane</keyword>
<evidence type="ECO:0000256" key="7">
    <source>
        <dbReference type="ARBA" id="ARBA00023136"/>
    </source>
</evidence>
<evidence type="ECO:0000256" key="2">
    <source>
        <dbReference type="ARBA" id="ARBA00007362"/>
    </source>
</evidence>
<feature type="transmembrane region" description="Helical" evidence="8">
    <location>
        <begin position="200"/>
        <end position="219"/>
    </location>
</feature>
<sequence length="296" mass="31510">MIFGVLAYLLWGSFAAYFPLLKPASPLEILAHRIVWTALVMFLVLGVTRGIPVLRRADRRTWGTIAGAAVLIALNWLVYVIAVNTGHVSEAALGYFINPLVSVAMGMIFLKERLRPAQKVSVAIAVVAVLILTVVGGEPPLLGLTLAVTFGAYGLLKKRVGVPATASLAGETLVLLPLAVGYLVFLGVRGGGSRTGYGTGHTLILMSTGVVTAVPLLLFGMAASRIPLATIGMLQYMTPSIQMLWAVLIVDETLSPVRWVGFCIIWVSVAIYLGDLVAQQRSRHRAAPAAEDVTPV</sequence>
<evidence type="ECO:0000256" key="6">
    <source>
        <dbReference type="ARBA" id="ARBA00022989"/>
    </source>
</evidence>
<dbReference type="InterPro" id="IPR037185">
    <property type="entry name" value="EmrE-like"/>
</dbReference>
<dbReference type="NCBIfam" id="TIGR00688">
    <property type="entry name" value="rarD"/>
    <property type="match status" value="1"/>
</dbReference>